<dbReference type="Pfam" id="PF18780">
    <property type="entry name" value="HNH_repeat"/>
    <property type="match status" value="2"/>
</dbReference>
<protein>
    <submittedName>
        <fullName evidence="2">DUF5797 family protein</fullName>
    </submittedName>
</protein>
<dbReference type="AlphaFoldDB" id="A0AAP3E7V6"/>
<dbReference type="InterPro" id="IPR043815">
    <property type="entry name" value="DUF5797"/>
</dbReference>
<sequence>MPTSNNEDSSSSEEDTGSFQFGHDLKPSTEEKLRDLSEQEQDRLLDMVRLEPTSNSELKNKWDLASGSAVHHYIESELKSFYYRDDESYICVTEKAKDFVRENSGLNQYVTKESDSIEDVSENIRNRDLLMDLVSVAQSIGHLPDEREIQTHSKYSPNRFRDEFGGLFEACEKAGIVRDSVTKDDYTAAREKKERERESEAEEEEESEFPPSGPSEAELIEELQWVDEVVEGVPYPADMNDSGAFTTHDYQEKFGSWDDALDAAGIDKEEQLLLDMQAVVDEVGEDMTAPQMNEHGRYSSTMAARYFGSWTEAKERFQEWNNEQEEESESSEEFDNMVNDRLDDILG</sequence>
<accession>A0AAP3E7V6</accession>
<name>A0AAP3E7V6_9EURY</name>
<proteinExistence type="predicted"/>
<feature type="region of interest" description="Disordered" evidence="1">
    <location>
        <begin position="185"/>
        <end position="216"/>
    </location>
</feature>
<evidence type="ECO:0000313" key="2">
    <source>
        <dbReference type="EMBL" id="MCU4752619.1"/>
    </source>
</evidence>
<comment type="caution">
    <text evidence="2">The sequence shown here is derived from an EMBL/GenBank/DDBJ whole genome shotgun (WGS) entry which is preliminary data.</text>
</comment>
<dbReference type="Pfam" id="PF19110">
    <property type="entry name" value="DUF5797"/>
    <property type="match status" value="1"/>
</dbReference>
<dbReference type="RefSeq" id="WP_342808949.1">
    <property type="nucleotide sequence ID" value="NZ_JAOPJZ010000008.1"/>
</dbReference>
<feature type="compositionally biased region" description="Basic and acidic residues" evidence="1">
    <location>
        <begin position="23"/>
        <end position="40"/>
    </location>
</feature>
<keyword evidence="3" id="KW-1185">Reference proteome</keyword>
<reference evidence="2 3" key="1">
    <citation type="submission" date="2022-09" db="EMBL/GenBank/DDBJ databases">
        <title>Enrichment on poylsaccharides allowed isolation of novel metabolic and taxonomic groups of Haloarchaea.</title>
        <authorList>
            <person name="Sorokin D.Y."/>
            <person name="Elcheninov A.G."/>
            <person name="Khizhniak T.V."/>
            <person name="Kolganova T.V."/>
            <person name="Kublanov I.V."/>
        </authorList>
    </citation>
    <scope>NUCLEOTIDE SEQUENCE [LARGE SCALE GENOMIC DNA]</scope>
    <source>
        <strain evidence="2 3">AArc-curdl1</strain>
    </source>
</reference>
<feature type="region of interest" description="Disordered" evidence="1">
    <location>
        <begin position="317"/>
        <end position="347"/>
    </location>
</feature>
<dbReference type="InterPro" id="IPR041025">
    <property type="entry name" value="HNH_repeat"/>
</dbReference>
<evidence type="ECO:0000313" key="3">
    <source>
        <dbReference type="Proteomes" id="UP001321047"/>
    </source>
</evidence>
<feature type="compositionally biased region" description="Acidic residues" evidence="1">
    <location>
        <begin position="322"/>
        <end position="335"/>
    </location>
</feature>
<feature type="compositionally biased region" description="Basic and acidic residues" evidence="1">
    <location>
        <begin position="185"/>
        <end position="198"/>
    </location>
</feature>
<dbReference type="EMBL" id="JAOPJZ010000008">
    <property type="protein sequence ID" value="MCU4752619.1"/>
    <property type="molecule type" value="Genomic_DNA"/>
</dbReference>
<feature type="region of interest" description="Disordered" evidence="1">
    <location>
        <begin position="1"/>
        <end position="40"/>
    </location>
</feature>
<feature type="compositionally biased region" description="Basic and acidic residues" evidence="1">
    <location>
        <begin position="338"/>
        <end position="347"/>
    </location>
</feature>
<gene>
    <name evidence="2" type="ORF">OB919_11570</name>
</gene>
<organism evidence="2 3">
    <name type="scientific">Natronosalvus hydrolyticus</name>
    <dbReference type="NCBI Taxonomy" id="2979988"/>
    <lineage>
        <taxon>Archaea</taxon>
        <taxon>Methanobacteriati</taxon>
        <taxon>Methanobacteriota</taxon>
        <taxon>Stenosarchaea group</taxon>
        <taxon>Halobacteria</taxon>
        <taxon>Halobacteriales</taxon>
        <taxon>Natrialbaceae</taxon>
        <taxon>Natronosalvus</taxon>
    </lineage>
</organism>
<evidence type="ECO:0000256" key="1">
    <source>
        <dbReference type="SAM" id="MobiDB-lite"/>
    </source>
</evidence>
<dbReference type="Proteomes" id="UP001321047">
    <property type="component" value="Unassembled WGS sequence"/>
</dbReference>
<feature type="compositionally biased region" description="Acidic residues" evidence="1">
    <location>
        <begin position="199"/>
        <end position="208"/>
    </location>
</feature>